<dbReference type="Pfam" id="PF14289">
    <property type="entry name" value="DUF4369"/>
    <property type="match status" value="1"/>
</dbReference>
<feature type="chain" id="PRO_5013461340" evidence="1">
    <location>
        <begin position="22"/>
        <end position="192"/>
    </location>
</feature>
<dbReference type="Proteomes" id="UP000061809">
    <property type="component" value="Chromosome"/>
</dbReference>
<accession>A0A0P0GNM4</accession>
<dbReference type="AlphaFoldDB" id="A0A0P0GNM4"/>
<gene>
    <name evidence="3" type="ORF">BcellWH2_02262</name>
    <name evidence="4" type="ORF">F2Y81_18205</name>
</gene>
<dbReference type="KEGG" id="bcel:BcellWH2_02262"/>
<evidence type="ECO:0000313" key="6">
    <source>
        <dbReference type="Proteomes" id="UP000448877"/>
    </source>
</evidence>
<feature type="signal peptide" evidence="1">
    <location>
        <begin position="1"/>
        <end position="21"/>
    </location>
</feature>
<proteinExistence type="predicted"/>
<dbReference type="RefSeq" id="WP_029426032.1">
    <property type="nucleotide sequence ID" value="NZ_CABMLT010000002.1"/>
</dbReference>
<evidence type="ECO:0000313" key="5">
    <source>
        <dbReference type="Proteomes" id="UP000061809"/>
    </source>
</evidence>
<dbReference type="InterPro" id="IPR025380">
    <property type="entry name" value="DUF4369"/>
</dbReference>
<evidence type="ECO:0000313" key="4">
    <source>
        <dbReference type="EMBL" id="KAA5415424.1"/>
    </source>
</evidence>
<dbReference type="EMBL" id="VVYV01000033">
    <property type="protein sequence ID" value="KAA5415424.1"/>
    <property type="molecule type" value="Genomic_DNA"/>
</dbReference>
<feature type="domain" description="DUF4369" evidence="2">
    <location>
        <begin position="30"/>
        <end position="119"/>
    </location>
</feature>
<dbReference type="PROSITE" id="PS51257">
    <property type="entry name" value="PROKAR_LIPOPROTEIN"/>
    <property type="match status" value="1"/>
</dbReference>
<reference evidence="3 5" key="1">
    <citation type="journal article" date="2015" name="Science">
        <title>Genetic determinants of in vivo fitness and diet responsiveness in multiple human gut Bacteroides.</title>
        <authorList>
            <person name="Wu M."/>
            <person name="McNulty N.P."/>
            <person name="Rodionov D.A."/>
            <person name="Khoroshkin M.S."/>
            <person name="Griffin N.W."/>
            <person name="Cheng J."/>
            <person name="Latreille P."/>
            <person name="Kerstetter R.A."/>
            <person name="Terrapon N."/>
            <person name="Henrissat B."/>
            <person name="Osterman A.L."/>
            <person name="Gordon J.I."/>
        </authorList>
    </citation>
    <scope>NUCLEOTIDE SEQUENCE [LARGE SCALE GENOMIC DNA]</scope>
    <source>
        <strain evidence="3 5">WH2</strain>
    </source>
</reference>
<sequence length="192" mass="21736">MKKYILLLSLVVIAIGWTACSETSNGPGCRIKGYLSFKEYKKVYLTDNSENRIDSCEVKDGRFYLEEKGNISEPYVAIIHMTAEQDSTDQLDMPVAIENGTIKVELGEYIKLSGTPLNTRIKEFLDALQHCKDGVVSKTDITPEEISEIFSQFYKQQILSNKDNAVGEYIYRNYGVHLNTDDNKQVKAQMGN</sequence>
<protein>
    <submittedName>
        <fullName evidence="4">DUF4369 domain-containing protein</fullName>
    </submittedName>
</protein>
<dbReference type="EMBL" id="CP012801">
    <property type="protein sequence ID" value="ALJ59503.1"/>
    <property type="molecule type" value="Genomic_DNA"/>
</dbReference>
<evidence type="ECO:0000256" key="1">
    <source>
        <dbReference type="SAM" id="SignalP"/>
    </source>
</evidence>
<dbReference type="GeneID" id="66306371"/>
<name>A0A0P0GNM4_9BACE</name>
<reference evidence="4 6" key="2">
    <citation type="journal article" date="2019" name="Nat. Med.">
        <title>A library of human gut bacterial isolates paired with longitudinal multiomics data enables mechanistic microbiome research.</title>
        <authorList>
            <person name="Poyet M."/>
            <person name="Groussin M."/>
            <person name="Gibbons S.M."/>
            <person name="Avila-Pacheco J."/>
            <person name="Jiang X."/>
            <person name="Kearney S.M."/>
            <person name="Perrotta A.R."/>
            <person name="Berdy B."/>
            <person name="Zhao S."/>
            <person name="Lieberman T.D."/>
            <person name="Swanson P.K."/>
            <person name="Smith M."/>
            <person name="Roesemann S."/>
            <person name="Alexander J.E."/>
            <person name="Rich S.A."/>
            <person name="Livny J."/>
            <person name="Vlamakis H."/>
            <person name="Clish C."/>
            <person name="Bullock K."/>
            <person name="Deik A."/>
            <person name="Scott J."/>
            <person name="Pierce K.A."/>
            <person name="Xavier R.J."/>
            <person name="Alm E.J."/>
        </authorList>
    </citation>
    <scope>NUCLEOTIDE SEQUENCE [LARGE SCALE GENOMIC DNA]</scope>
    <source>
        <strain evidence="4 6">BIOML-A6</strain>
    </source>
</reference>
<keyword evidence="1" id="KW-0732">Signal</keyword>
<evidence type="ECO:0000259" key="2">
    <source>
        <dbReference type="Pfam" id="PF14289"/>
    </source>
</evidence>
<evidence type="ECO:0000313" key="3">
    <source>
        <dbReference type="EMBL" id="ALJ59503.1"/>
    </source>
</evidence>
<dbReference type="Proteomes" id="UP000448877">
    <property type="component" value="Unassembled WGS sequence"/>
</dbReference>
<organism evidence="3 5">
    <name type="scientific">Bacteroides cellulosilyticus</name>
    <dbReference type="NCBI Taxonomy" id="246787"/>
    <lineage>
        <taxon>Bacteria</taxon>
        <taxon>Pseudomonadati</taxon>
        <taxon>Bacteroidota</taxon>
        <taxon>Bacteroidia</taxon>
        <taxon>Bacteroidales</taxon>
        <taxon>Bacteroidaceae</taxon>
        <taxon>Bacteroides</taxon>
    </lineage>
</organism>
<dbReference type="eggNOG" id="ENOG5030W9P">
    <property type="taxonomic scope" value="Bacteria"/>
</dbReference>
<dbReference type="STRING" id="246787.BcellWH2_02262"/>
<dbReference type="PATRIC" id="fig|246787.4.peg.2323"/>